<proteinExistence type="predicted"/>
<sequence>MVCFDINDGAMFSNLPLSANIRLERFENADKIYYPQGVKFDVLHAQKSADCPLADHKSLLSNLFVFMKGDRDLTPSHFLSLDYVPYYSFAQNLTHRASSVMLGQCTFTLPSVIYLILCEEVTIFTAKDLSLHFIMAKYGTSP</sequence>
<evidence type="ECO:0000313" key="1">
    <source>
        <dbReference type="EMBL" id="KAI1726352.1"/>
    </source>
</evidence>
<name>A0AAD4NIN4_9BILA</name>
<dbReference type="Proteomes" id="UP001201812">
    <property type="component" value="Unassembled WGS sequence"/>
</dbReference>
<protein>
    <submittedName>
        <fullName evidence="1">Uncharacterized protein</fullName>
    </submittedName>
</protein>
<comment type="caution">
    <text evidence="1">The sequence shown here is derived from an EMBL/GenBank/DDBJ whole genome shotgun (WGS) entry which is preliminary data.</text>
</comment>
<dbReference type="EMBL" id="JAKKPZ010000002">
    <property type="protein sequence ID" value="KAI1726352.1"/>
    <property type="molecule type" value="Genomic_DNA"/>
</dbReference>
<accession>A0AAD4NIN4</accession>
<gene>
    <name evidence="1" type="ORF">DdX_03069</name>
</gene>
<reference evidence="1" key="1">
    <citation type="submission" date="2022-01" db="EMBL/GenBank/DDBJ databases">
        <title>Genome Sequence Resource for Two Populations of Ditylenchus destructor, the Migratory Endoparasitic Phytonematode.</title>
        <authorList>
            <person name="Zhang H."/>
            <person name="Lin R."/>
            <person name="Xie B."/>
        </authorList>
    </citation>
    <scope>NUCLEOTIDE SEQUENCE</scope>
    <source>
        <strain evidence="1">BazhouSP</strain>
    </source>
</reference>
<organism evidence="1 2">
    <name type="scientific">Ditylenchus destructor</name>
    <dbReference type="NCBI Taxonomy" id="166010"/>
    <lineage>
        <taxon>Eukaryota</taxon>
        <taxon>Metazoa</taxon>
        <taxon>Ecdysozoa</taxon>
        <taxon>Nematoda</taxon>
        <taxon>Chromadorea</taxon>
        <taxon>Rhabditida</taxon>
        <taxon>Tylenchina</taxon>
        <taxon>Tylenchomorpha</taxon>
        <taxon>Sphaerularioidea</taxon>
        <taxon>Anguinidae</taxon>
        <taxon>Anguininae</taxon>
        <taxon>Ditylenchus</taxon>
    </lineage>
</organism>
<evidence type="ECO:0000313" key="2">
    <source>
        <dbReference type="Proteomes" id="UP001201812"/>
    </source>
</evidence>
<dbReference type="AlphaFoldDB" id="A0AAD4NIN4"/>
<keyword evidence="2" id="KW-1185">Reference proteome</keyword>